<evidence type="ECO:0000256" key="2">
    <source>
        <dbReference type="ARBA" id="ARBA00009557"/>
    </source>
</evidence>
<evidence type="ECO:0000256" key="4">
    <source>
        <dbReference type="ARBA" id="ARBA00022737"/>
    </source>
</evidence>
<keyword evidence="3" id="KW-0963">Cytoplasm</keyword>
<dbReference type="GO" id="GO:0003785">
    <property type="term" value="F:actin monomer binding"/>
    <property type="evidence" value="ECO:0007669"/>
    <property type="project" value="TreeGrafter"/>
</dbReference>
<dbReference type="Pfam" id="PF00241">
    <property type="entry name" value="Cofilin_ADF"/>
    <property type="match status" value="2"/>
</dbReference>
<evidence type="ECO:0000313" key="9">
    <source>
        <dbReference type="EMBL" id="KAF7496258.1"/>
    </source>
</evidence>
<dbReference type="AlphaFoldDB" id="A0A834VJ98"/>
<accession>A0A834VJ98</accession>
<reference evidence="9" key="2">
    <citation type="submission" date="2020-01" db="EMBL/GenBank/DDBJ databases">
        <authorList>
            <person name="Korhonen P.K.K."/>
            <person name="Guangxu M.G."/>
            <person name="Wang T.W."/>
            <person name="Stroehlein A.J.S."/>
            <person name="Young N.D."/>
            <person name="Ang C.-S.A."/>
            <person name="Fernando D.W.F."/>
            <person name="Lu H.L."/>
            <person name="Taylor S.T."/>
            <person name="Ehtesham M.E.M."/>
            <person name="Najaraj S.H.N."/>
            <person name="Harsha G.H.G."/>
            <person name="Madugundu A.M."/>
            <person name="Renuse S.R."/>
            <person name="Holt D.H."/>
            <person name="Pandey A.P."/>
            <person name="Papenfuss A.P."/>
            <person name="Gasser R.B.G."/>
            <person name="Fischer K.F."/>
        </authorList>
    </citation>
    <scope>NUCLEOTIDE SEQUENCE</scope>
    <source>
        <strain evidence="9">SSS_KF_BRIS2020</strain>
    </source>
</reference>
<dbReference type="SUPFAM" id="SSF55753">
    <property type="entry name" value="Actin depolymerizing proteins"/>
    <property type="match status" value="2"/>
</dbReference>
<dbReference type="EMBL" id="WVUK01000013">
    <property type="protein sequence ID" value="KAF7496258.1"/>
    <property type="molecule type" value="Genomic_DNA"/>
</dbReference>
<evidence type="ECO:0000259" key="8">
    <source>
        <dbReference type="PROSITE" id="PS51263"/>
    </source>
</evidence>
<dbReference type="Proteomes" id="UP000070412">
    <property type="component" value="Unassembled WGS sequence"/>
</dbReference>
<reference evidence="10" key="3">
    <citation type="submission" date="2022-06" db="UniProtKB">
        <authorList>
            <consortium name="EnsemblMetazoa"/>
        </authorList>
    </citation>
    <scope>IDENTIFICATION</scope>
</reference>
<dbReference type="InterPro" id="IPR002108">
    <property type="entry name" value="ADF-H"/>
</dbReference>
<evidence type="ECO:0000313" key="10">
    <source>
        <dbReference type="EnsemblMetazoa" id="KAF7496258.1"/>
    </source>
</evidence>
<organism evidence="9">
    <name type="scientific">Sarcoptes scabiei</name>
    <name type="common">Itch mite</name>
    <name type="synonym">Acarus scabiei</name>
    <dbReference type="NCBI Taxonomy" id="52283"/>
    <lineage>
        <taxon>Eukaryota</taxon>
        <taxon>Metazoa</taxon>
        <taxon>Ecdysozoa</taxon>
        <taxon>Arthropoda</taxon>
        <taxon>Chelicerata</taxon>
        <taxon>Arachnida</taxon>
        <taxon>Acari</taxon>
        <taxon>Acariformes</taxon>
        <taxon>Sarcoptiformes</taxon>
        <taxon>Astigmata</taxon>
        <taxon>Psoroptidia</taxon>
        <taxon>Sarcoptoidea</taxon>
        <taxon>Sarcoptidae</taxon>
        <taxon>Sarcoptinae</taxon>
        <taxon>Sarcoptes</taxon>
    </lineage>
</organism>
<keyword evidence="5" id="KW-0009">Actin-binding</keyword>
<comment type="similarity">
    <text evidence="2">Belongs to the actin-binding proteins ADF family. Twinfilin subfamily.</text>
</comment>
<dbReference type="PANTHER" id="PTHR13759:SF1">
    <property type="entry name" value="TWINFILIN"/>
    <property type="match status" value="1"/>
</dbReference>
<dbReference type="GO" id="GO:0030042">
    <property type="term" value="P:actin filament depolymerization"/>
    <property type="evidence" value="ECO:0007669"/>
    <property type="project" value="TreeGrafter"/>
</dbReference>
<dbReference type="Gene3D" id="3.40.20.10">
    <property type="entry name" value="Severin"/>
    <property type="match status" value="2"/>
</dbReference>
<dbReference type="SMART" id="SM00102">
    <property type="entry name" value="ADF"/>
    <property type="match status" value="1"/>
</dbReference>
<comment type="subcellular location">
    <subcellularLocation>
        <location evidence="1">Cytoplasm</location>
        <location evidence="1">Cytoskeleton</location>
    </subcellularLocation>
</comment>
<dbReference type="GO" id="GO:0030016">
    <property type="term" value="C:myofibril"/>
    <property type="evidence" value="ECO:0007669"/>
    <property type="project" value="TreeGrafter"/>
</dbReference>
<evidence type="ECO:0000256" key="6">
    <source>
        <dbReference type="ARBA" id="ARBA00023212"/>
    </source>
</evidence>
<keyword evidence="4" id="KW-0677">Repeat</keyword>
<sequence length="368" mass="42586">MANLNLFNPSEEVSNLLKKAKESENPYRLFWLVVDHKQCTIDLGESVLKKGTWQQDYKEFIERLPKSNQPFYLLLHIKSDTVNWSLIHFCPSNADVRAKLSTASVKMTLKNIMGPIMINNDFFVDDYDDLCLEKVIDRILRNKQTNLFRSKQEIEESYHQDMEVMTKIEHSNLAKTGGAFHYNCLLDDKGQAALIDFKSKKVISLRFAMSPDITKIIIDGKITSNDSTPLLSCFEFGKNNQQQLLPEHFQPGYILLSFKHLNPTVQNEILEKIVLVCFVPVDNTLPVKLRFAYSVNQSSFLNKLKEKLDADVVHIEVDDLKEVTVERMFFLLYPQLDSSGCVEAKNDENRLKFEKPSFKRRGPRRLIQ</sequence>
<reference evidence="11" key="1">
    <citation type="journal article" date="2020" name="PLoS Negl. Trop. Dis.">
        <title>High-quality nuclear genome for Sarcoptes scabiei-A critical resource for a neglected parasite.</title>
        <authorList>
            <person name="Korhonen P.K."/>
            <person name="Gasser R.B."/>
            <person name="Ma G."/>
            <person name="Wang T."/>
            <person name="Stroehlein A.J."/>
            <person name="Young N.D."/>
            <person name="Ang C.S."/>
            <person name="Fernando D.D."/>
            <person name="Lu H.C."/>
            <person name="Taylor S."/>
            <person name="Reynolds S.L."/>
            <person name="Mofiz E."/>
            <person name="Najaraj S.H."/>
            <person name="Gowda H."/>
            <person name="Madugundu A."/>
            <person name="Renuse S."/>
            <person name="Holt D."/>
            <person name="Pandey A."/>
            <person name="Papenfuss A.T."/>
            <person name="Fischer K."/>
        </authorList>
    </citation>
    <scope>NUCLEOTIDE SEQUENCE [LARGE SCALE GENOMIC DNA]</scope>
</reference>
<evidence type="ECO:0000313" key="11">
    <source>
        <dbReference type="Proteomes" id="UP000070412"/>
    </source>
</evidence>
<dbReference type="EnsemblMetazoa" id="SSS_7122s_mrna">
    <property type="protein sequence ID" value="KAF7496258.1"/>
    <property type="gene ID" value="SSS_7122"/>
</dbReference>
<comment type="subunit">
    <text evidence="7">Interacts with G-actin; ADP-actin form.</text>
</comment>
<keyword evidence="6" id="KW-0206">Cytoskeleton</keyword>
<keyword evidence="11" id="KW-1185">Reference proteome</keyword>
<dbReference type="GO" id="GO:0051015">
    <property type="term" value="F:actin filament binding"/>
    <property type="evidence" value="ECO:0007669"/>
    <property type="project" value="TreeGrafter"/>
</dbReference>
<dbReference type="GO" id="GO:0051016">
    <property type="term" value="P:barbed-end actin filament capping"/>
    <property type="evidence" value="ECO:0007669"/>
    <property type="project" value="TreeGrafter"/>
</dbReference>
<dbReference type="InterPro" id="IPR028458">
    <property type="entry name" value="Twinfilin"/>
</dbReference>
<proteinExistence type="inferred from homology"/>
<dbReference type="GO" id="GO:0010591">
    <property type="term" value="P:regulation of lamellipodium assembly"/>
    <property type="evidence" value="ECO:0007669"/>
    <property type="project" value="TreeGrafter"/>
</dbReference>
<evidence type="ECO:0000256" key="7">
    <source>
        <dbReference type="ARBA" id="ARBA00038532"/>
    </source>
</evidence>
<evidence type="ECO:0000256" key="1">
    <source>
        <dbReference type="ARBA" id="ARBA00004245"/>
    </source>
</evidence>
<dbReference type="InterPro" id="IPR029006">
    <property type="entry name" value="ADF-H/Gelsolin-like_dom_sf"/>
</dbReference>
<dbReference type="PANTHER" id="PTHR13759">
    <property type="entry name" value="TWINFILIN"/>
    <property type="match status" value="1"/>
</dbReference>
<feature type="domain" description="ADF-H" evidence="8">
    <location>
        <begin position="5"/>
        <end position="140"/>
    </location>
</feature>
<name>A0A834VJ98_SARSC</name>
<dbReference type="GO" id="GO:0005884">
    <property type="term" value="C:actin filament"/>
    <property type="evidence" value="ECO:0007669"/>
    <property type="project" value="TreeGrafter"/>
</dbReference>
<evidence type="ECO:0000256" key="3">
    <source>
        <dbReference type="ARBA" id="ARBA00022490"/>
    </source>
</evidence>
<gene>
    <name evidence="9" type="ORF">SSS_7122</name>
</gene>
<dbReference type="OrthoDB" id="10006997at2759"/>
<evidence type="ECO:0000256" key="5">
    <source>
        <dbReference type="ARBA" id="ARBA00023203"/>
    </source>
</evidence>
<protein>
    <submittedName>
        <fullName evidence="9">Twinfilin-1</fullName>
    </submittedName>
</protein>
<dbReference type="PROSITE" id="PS51263">
    <property type="entry name" value="ADF_H"/>
    <property type="match status" value="1"/>
</dbReference>
<dbReference type="GO" id="GO:0010976">
    <property type="term" value="P:positive regulation of neuron projection development"/>
    <property type="evidence" value="ECO:0007669"/>
    <property type="project" value="TreeGrafter"/>
</dbReference>